<dbReference type="NCBIfam" id="TIGR01509">
    <property type="entry name" value="HAD-SF-IA-v3"/>
    <property type="match status" value="1"/>
</dbReference>
<dbReference type="NCBIfam" id="TIGR01993">
    <property type="entry name" value="Pyr-5-nucltdase"/>
    <property type="match status" value="1"/>
</dbReference>
<dbReference type="FunFam" id="3.40.50.1010:FF:000015">
    <property type="entry name" value="Flap endonuclease 1"/>
    <property type="match status" value="1"/>
</dbReference>
<dbReference type="PROSITE" id="PS00841">
    <property type="entry name" value="XPG_1"/>
    <property type="match status" value="1"/>
</dbReference>
<evidence type="ECO:0000256" key="4">
    <source>
        <dbReference type="ARBA" id="ARBA00022723"/>
    </source>
</evidence>
<evidence type="ECO:0000256" key="5">
    <source>
        <dbReference type="ARBA" id="ARBA00022759"/>
    </source>
</evidence>
<dbReference type="SUPFAM" id="SSF88723">
    <property type="entry name" value="PIN domain-like"/>
    <property type="match status" value="1"/>
</dbReference>
<dbReference type="SUPFAM" id="SSF56784">
    <property type="entry name" value="HAD-like"/>
    <property type="match status" value="1"/>
</dbReference>
<dbReference type="InterPro" id="IPR006085">
    <property type="entry name" value="XPG_DNA_repair_N"/>
</dbReference>
<keyword evidence="9 15" id="KW-0460">Magnesium</keyword>
<dbReference type="PRINTS" id="PR00853">
    <property type="entry name" value="XPGRADSUPER"/>
</dbReference>
<dbReference type="GO" id="GO:0003677">
    <property type="term" value="F:DNA binding"/>
    <property type="evidence" value="ECO:0007669"/>
    <property type="project" value="UniProtKB-UniRule"/>
</dbReference>
<comment type="subcellular location">
    <subcellularLocation>
        <location evidence="15">Nucleus</location>
        <location evidence="15">Nucleolus</location>
    </subcellularLocation>
    <subcellularLocation>
        <location evidence="15">Nucleus</location>
        <location evidence="15">Nucleoplasm</location>
    </subcellularLocation>
    <subcellularLocation>
        <location evidence="15">Mitochondrion</location>
    </subcellularLocation>
    <text evidence="15">Resides mostly in the nucleoli and relocalizes to the nucleoplasm upon DNA damage.</text>
</comment>
<keyword evidence="11 15" id="KW-0234">DNA repair</keyword>
<protein>
    <recommendedName>
        <fullName evidence="15">Flap endonuclease 1</fullName>
        <shortName evidence="15">FEN-1</shortName>
        <ecNumber evidence="15">3.1.-.-</ecNumber>
    </recommendedName>
    <alternativeName>
        <fullName evidence="15">Flap structure-specific endonuclease 1</fullName>
    </alternativeName>
</protein>
<feature type="domain" description="5'-3' exonuclease" evidence="17">
    <location>
        <begin position="28"/>
        <end position="336"/>
    </location>
</feature>
<organism evidence="20 21">
    <name type="scientific">Miscanthus lutarioriparius</name>
    <dbReference type="NCBI Taxonomy" id="422564"/>
    <lineage>
        <taxon>Eukaryota</taxon>
        <taxon>Viridiplantae</taxon>
        <taxon>Streptophyta</taxon>
        <taxon>Embryophyta</taxon>
        <taxon>Tracheophyta</taxon>
        <taxon>Spermatophyta</taxon>
        <taxon>Magnoliopsida</taxon>
        <taxon>Liliopsida</taxon>
        <taxon>Poales</taxon>
        <taxon>Poaceae</taxon>
        <taxon>PACMAD clade</taxon>
        <taxon>Panicoideae</taxon>
        <taxon>Andropogonodae</taxon>
        <taxon>Andropogoneae</taxon>
        <taxon>Saccharinae</taxon>
        <taxon>Miscanthus</taxon>
    </lineage>
</organism>
<keyword evidence="6 15" id="KW-0227">DNA damage</keyword>
<evidence type="ECO:0000256" key="2">
    <source>
        <dbReference type="ARBA" id="ARBA00022705"/>
    </source>
</evidence>
<dbReference type="InterPro" id="IPR006439">
    <property type="entry name" value="HAD-SF_hydro_IA"/>
</dbReference>
<dbReference type="GO" id="GO:0005654">
    <property type="term" value="C:nucleoplasm"/>
    <property type="evidence" value="ECO:0007669"/>
    <property type="project" value="UniProtKB-SubCell"/>
</dbReference>
<keyword evidence="3 15" id="KW-0540">Nuclease</keyword>
<keyword evidence="7 15" id="KW-0378">Hydrolase</keyword>
<evidence type="ECO:0000256" key="16">
    <source>
        <dbReference type="SAM" id="MobiDB-lite"/>
    </source>
</evidence>
<evidence type="ECO:0000256" key="12">
    <source>
        <dbReference type="ARBA" id="ARBA00023242"/>
    </source>
</evidence>
<dbReference type="InterPro" id="IPR019974">
    <property type="entry name" value="XPG_CS"/>
</dbReference>
<comment type="similarity">
    <text evidence="13 15">Belongs to the XPG/RAD2 endonuclease family. FEN1 subfamily.</text>
</comment>
<keyword evidence="2 15" id="KW-0235">DNA replication</keyword>
<comment type="caution">
    <text evidence="20">The sequence shown here is derived from an EMBL/GenBank/DDBJ whole genome shotgun (WGS) entry which is preliminary data.</text>
</comment>
<dbReference type="InterPro" id="IPR006086">
    <property type="entry name" value="XPG-I_dom"/>
</dbReference>
<dbReference type="Gene3D" id="1.10.150.20">
    <property type="entry name" value="5' to 3' exonuclease, C-terminal subdomain"/>
    <property type="match status" value="1"/>
</dbReference>
<evidence type="ECO:0000256" key="10">
    <source>
        <dbReference type="ARBA" id="ARBA00023128"/>
    </source>
</evidence>
<keyword evidence="8 15" id="KW-0269">Exonuclease</keyword>
<evidence type="ECO:0000256" key="8">
    <source>
        <dbReference type="ARBA" id="ARBA00022839"/>
    </source>
</evidence>
<sequence length="820" mass="91712">MGIKGLTKLLAEHAPRAAVQRRVEDYRGRVIAVDASLSIYQFLIVVGRKGSELLTNDAGEITSHLQGMLNRIVRMLEAGIKPVFVFDGEPPEMKKKELAKRSLKRDDATQDLNRAMEIGDEDAIEKFSKRTVKVTRKHNDDCKRLLRLMGVPVVEAPGEAEAQCAALCENHQVYAVASEDMDSLTFGARRFLRHLTDLGYKKSPVTEFDVSKVLEELGLTMDQFIDLCILSGCDYCENIKGIGGQRALKLIRQHGCIEEVLQNLNQTRFSVPEDWPYQEVRTLFKEPNVCARIPDFTWTSPDSEGLMDFLSTENSFSSDRVTKAVEKIKAARDRYSPGRLKHLTPVASLPGSHTEKPGTQMHSRFSRTKSEGQVISTIHRRQLMLVTATPVDLSLLAFKDLIPFGNILSSQKGKRHPCVDGKLQANWLLDRSNAEYHANMLSINLLRQLHNCSVCGELWAAISTAPEAPAPTPFIGDSEAFNFKSLHFEDNTNCFILQTASRAIEREQGLNFQQCGRGGLRHRRRLQDGHLIHSLKSAGAVHGRDGGHGHDNKEQEGYLDDTLYPFSAGINLACRKNIQDYMRHHLHIEESHIADMCLDLYKEYGTTMAGLKALGYEFDNDEFHATVHGTLPYHYLRPDPVLRTLLLSIPQRKIVFTNSDKAHAEESLRRLGLQGCFDFVICFETLNPCNVLSEFQNSMLFPDETSPNLVDLNESDGFRPISPILCKPSIEAMEAVIRIANVDPKKTIFFDDSTRNIASGKAAGFHTVIVGRPTLVPGADHALESIHNMKEALPEIWDGQDWSESDVLLSSTAVETAVVA</sequence>
<dbReference type="Proteomes" id="UP000604825">
    <property type="component" value="Unassembled WGS sequence"/>
</dbReference>
<dbReference type="InterPro" id="IPR036279">
    <property type="entry name" value="5-3_exonuclease_C_sf"/>
</dbReference>
<dbReference type="GO" id="GO:0000287">
    <property type="term" value="F:magnesium ion binding"/>
    <property type="evidence" value="ECO:0007669"/>
    <property type="project" value="UniProtKB-UniRule"/>
</dbReference>
<dbReference type="OrthoDB" id="1937206at2759"/>
<dbReference type="SMART" id="SM00279">
    <property type="entry name" value="HhH2"/>
    <property type="match status" value="1"/>
</dbReference>
<dbReference type="CDD" id="cd09907">
    <property type="entry name" value="H3TH_FEN1-Euk"/>
    <property type="match status" value="1"/>
</dbReference>
<dbReference type="GO" id="GO:0008409">
    <property type="term" value="F:5'-3' exonuclease activity"/>
    <property type="evidence" value="ECO:0007669"/>
    <property type="project" value="UniProtKB-UniRule"/>
</dbReference>
<dbReference type="SUPFAM" id="SSF47807">
    <property type="entry name" value="5' to 3' exonuclease, C-terminal subdomain"/>
    <property type="match status" value="1"/>
</dbReference>
<evidence type="ECO:0000256" key="15">
    <source>
        <dbReference type="HAMAP-Rule" id="MF_03140"/>
    </source>
</evidence>
<dbReference type="PANTHER" id="PTHR11081">
    <property type="entry name" value="FLAP ENDONUCLEASE FAMILY MEMBER"/>
    <property type="match status" value="1"/>
</dbReference>
<evidence type="ECO:0000256" key="1">
    <source>
        <dbReference type="ARBA" id="ARBA00022553"/>
    </source>
</evidence>
<dbReference type="GO" id="GO:0005730">
    <property type="term" value="C:nucleolus"/>
    <property type="evidence" value="ECO:0007669"/>
    <property type="project" value="UniProtKB-SubCell"/>
</dbReference>
<dbReference type="InterPro" id="IPR036412">
    <property type="entry name" value="HAD-like_sf"/>
</dbReference>
<evidence type="ECO:0000259" key="19">
    <source>
        <dbReference type="SMART" id="SM00485"/>
    </source>
</evidence>
<dbReference type="PROSITE" id="PS00842">
    <property type="entry name" value="XPG_2"/>
    <property type="match status" value="1"/>
</dbReference>
<dbReference type="PANTHER" id="PTHR11081:SF56">
    <property type="entry name" value="FLAP ENDONUCLEASE 1-B"/>
    <property type="match status" value="1"/>
</dbReference>
<evidence type="ECO:0000256" key="7">
    <source>
        <dbReference type="ARBA" id="ARBA00022801"/>
    </source>
</evidence>
<dbReference type="GO" id="GO:0005739">
    <property type="term" value="C:mitochondrion"/>
    <property type="evidence" value="ECO:0007669"/>
    <property type="project" value="UniProtKB-SubCell"/>
</dbReference>
<dbReference type="InterPro" id="IPR010237">
    <property type="entry name" value="Pyr-5-nucltdase"/>
</dbReference>
<evidence type="ECO:0000256" key="6">
    <source>
        <dbReference type="ARBA" id="ARBA00022763"/>
    </source>
</evidence>
<evidence type="ECO:0000256" key="13">
    <source>
        <dbReference type="ARBA" id="ARBA00034726"/>
    </source>
</evidence>
<feature type="domain" description="XPG-I" evidence="18">
    <location>
        <begin position="147"/>
        <end position="219"/>
    </location>
</feature>
<comment type="function">
    <text evidence="14">Structure-specific nuclease with 5'-flap endonuclease and 5'-3' exonuclease activities involved in DNA replication and repair. During DNA replication, cleaves the 5'-overhanging flap structure that is generated by displacement synthesis when DNA polymerase encounters the 5'-end of a downstream Okazaki fragment. It enters the flap from the 5'-end and then tracks to cleave the flap base, leaving a nick for ligation. Also involved in the long patch base excision repair (LP-BER) pathway, by cleaving within the apurinic/apyrimidinic (AP) site-terminated flap. Acts as a genome stabilization factor that prevents flaps from equilibrating into structures that lead to duplications and deletions. Also possesses 5'-3' exonuclease activity on nicked or gapped double-stranded DNA, and exhibits RNase H activity. Also involved in replication and repair of rDNA and in repairing mitochondrial DNA. May be required for cell proliferation.</text>
</comment>
<evidence type="ECO:0000259" key="17">
    <source>
        <dbReference type="SMART" id="SM00475"/>
    </source>
</evidence>
<evidence type="ECO:0000313" key="21">
    <source>
        <dbReference type="Proteomes" id="UP000604825"/>
    </source>
</evidence>
<comment type="cofactor">
    <cofactor evidence="15">
        <name>Mg(2+)</name>
        <dbReference type="ChEBI" id="CHEBI:18420"/>
    </cofactor>
    <text evidence="15">Binds 2 magnesium ions per subunit. They probably participate in the reaction catalyzed by the enzyme. May bind an additional third magnesium ion after substrate binding.</text>
</comment>
<evidence type="ECO:0000256" key="14">
    <source>
        <dbReference type="ARBA" id="ARBA00056033"/>
    </source>
</evidence>
<feature type="domain" description="XPG N-terminal" evidence="19">
    <location>
        <begin position="1"/>
        <end position="108"/>
    </location>
</feature>
<dbReference type="HAMAP" id="MF_00614">
    <property type="entry name" value="Fen"/>
    <property type="match status" value="1"/>
</dbReference>
<dbReference type="SMART" id="SM00485">
    <property type="entry name" value="XPGN"/>
    <property type="match status" value="1"/>
</dbReference>
<keyword evidence="10 15" id="KW-0496">Mitochondrion</keyword>
<dbReference type="GO" id="GO:0017108">
    <property type="term" value="F:5'-flap endonuclease activity"/>
    <property type="evidence" value="ECO:0007669"/>
    <property type="project" value="UniProtKB-UniRule"/>
</dbReference>
<proteinExistence type="inferred from homology"/>
<dbReference type="Pfam" id="PF00867">
    <property type="entry name" value="XPG_I"/>
    <property type="match status" value="1"/>
</dbReference>
<dbReference type="InterPro" id="IPR008918">
    <property type="entry name" value="HhH2"/>
</dbReference>
<evidence type="ECO:0000256" key="11">
    <source>
        <dbReference type="ARBA" id="ARBA00023204"/>
    </source>
</evidence>
<reference evidence="20" key="1">
    <citation type="submission" date="2020-10" db="EMBL/GenBank/DDBJ databases">
        <authorList>
            <person name="Han B."/>
            <person name="Lu T."/>
            <person name="Zhao Q."/>
            <person name="Huang X."/>
            <person name="Zhao Y."/>
        </authorList>
    </citation>
    <scope>NUCLEOTIDE SEQUENCE</scope>
</reference>
<dbReference type="InterPro" id="IPR002421">
    <property type="entry name" value="5-3_exonuclease"/>
</dbReference>
<evidence type="ECO:0000256" key="3">
    <source>
        <dbReference type="ARBA" id="ARBA00022722"/>
    </source>
</evidence>
<keyword evidence="21" id="KW-1185">Reference proteome</keyword>
<dbReference type="GO" id="GO:0006284">
    <property type="term" value="P:base-excision repair"/>
    <property type="evidence" value="ECO:0007669"/>
    <property type="project" value="UniProtKB-UniRule"/>
</dbReference>
<dbReference type="InterPro" id="IPR029060">
    <property type="entry name" value="PIN-like_dom_sf"/>
</dbReference>
<dbReference type="AlphaFoldDB" id="A0A811MUQ0"/>
<dbReference type="EC" id="3.1.-.-" evidence="15"/>
<evidence type="ECO:0000259" key="18">
    <source>
        <dbReference type="SMART" id="SM00484"/>
    </source>
</evidence>
<dbReference type="SMART" id="SM00475">
    <property type="entry name" value="53EXOc"/>
    <property type="match status" value="1"/>
</dbReference>
<dbReference type="Gene3D" id="3.40.50.1000">
    <property type="entry name" value="HAD superfamily/HAD-like"/>
    <property type="match status" value="1"/>
</dbReference>
<keyword evidence="5 15" id="KW-0255">Endonuclease</keyword>
<dbReference type="Gene3D" id="3.40.50.1010">
    <property type="entry name" value="5'-nuclease"/>
    <property type="match status" value="1"/>
</dbReference>
<accession>A0A811MUQ0</accession>
<dbReference type="EMBL" id="CAJGYO010000002">
    <property type="protein sequence ID" value="CAD6215297.1"/>
    <property type="molecule type" value="Genomic_DNA"/>
</dbReference>
<feature type="region of interest" description="Disordered" evidence="16">
    <location>
        <begin position="342"/>
        <end position="367"/>
    </location>
</feature>
<dbReference type="FunFam" id="1.10.150.20:FF:000009">
    <property type="entry name" value="Flap endonuclease 1"/>
    <property type="match status" value="1"/>
</dbReference>
<dbReference type="InterPro" id="IPR023214">
    <property type="entry name" value="HAD_sf"/>
</dbReference>
<evidence type="ECO:0000256" key="9">
    <source>
        <dbReference type="ARBA" id="ARBA00022842"/>
    </source>
</evidence>
<dbReference type="CDD" id="cd09867">
    <property type="entry name" value="PIN_FEN1"/>
    <property type="match status" value="1"/>
</dbReference>
<dbReference type="GO" id="GO:0043137">
    <property type="term" value="P:DNA replication, removal of RNA primer"/>
    <property type="evidence" value="ECO:0007669"/>
    <property type="project" value="UniProtKB-UniRule"/>
</dbReference>
<keyword evidence="4 15" id="KW-0479">Metal-binding</keyword>
<dbReference type="Pfam" id="PF00752">
    <property type="entry name" value="XPG_N"/>
    <property type="match status" value="1"/>
</dbReference>
<dbReference type="InterPro" id="IPR006084">
    <property type="entry name" value="XPG/Rad2"/>
</dbReference>
<keyword evidence="1 15" id="KW-0597">Phosphoprotein</keyword>
<dbReference type="InterPro" id="IPR023426">
    <property type="entry name" value="Flap_endonuc"/>
</dbReference>
<name>A0A811MUQ0_9POAL</name>
<keyword evidence="12 15" id="KW-0539">Nucleus</keyword>
<gene>
    <name evidence="20" type="ORF">NCGR_LOCUS10561</name>
</gene>
<dbReference type="SMART" id="SM00484">
    <property type="entry name" value="XPGI"/>
    <property type="match status" value="1"/>
</dbReference>
<evidence type="ECO:0000313" key="20">
    <source>
        <dbReference type="EMBL" id="CAD6215297.1"/>
    </source>
</evidence>